<organism evidence="1 2">
    <name type="scientific">Steinernema hermaphroditum</name>
    <dbReference type="NCBI Taxonomy" id="289476"/>
    <lineage>
        <taxon>Eukaryota</taxon>
        <taxon>Metazoa</taxon>
        <taxon>Ecdysozoa</taxon>
        <taxon>Nematoda</taxon>
        <taxon>Chromadorea</taxon>
        <taxon>Rhabditida</taxon>
        <taxon>Tylenchina</taxon>
        <taxon>Panagrolaimomorpha</taxon>
        <taxon>Strongyloidoidea</taxon>
        <taxon>Steinernematidae</taxon>
        <taxon>Steinernema</taxon>
    </lineage>
</organism>
<protein>
    <submittedName>
        <fullName evidence="1">Uncharacterized protein</fullName>
    </submittedName>
</protein>
<proteinExistence type="predicted"/>
<sequence length="361" mass="41841">MERSAEIIALDKDLLSAIRKIEVTRYVNQKDVHALYERCQKIIRTIPDYSHFYASVPNDFAHLPVDVILDVISISQPFTLKRRFVTAIEADSFFVGTNFLNMAKIDGRWGEEARKLESFTYGKGVIKRTFFDSHGEMKSEEVEATALGRNMVRASHLGDRHNIQDIADNFNDELRLEVSAESLHLKQLMKPRFTSIAFDVLDTNSALEEFVSNHLKSKILRKLQANYGHSNATEIGSSWSDQLAQFVLRDDFLELDLNIRKISVFTWQILEGAYNKWRTTSSVLIRQRTIKFRVTEEDVNECEEFFGRFEHEINGDDQFVLEHPDKSGRMLTIQCTTYWDETNDVQAWFSVAECLQEQAIY</sequence>
<evidence type="ECO:0000313" key="1">
    <source>
        <dbReference type="EMBL" id="KAK0421008.1"/>
    </source>
</evidence>
<accession>A0AA39M505</accession>
<evidence type="ECO:0000313" key="2">
    <source>
        <dbReference type="Proteomes" id="UP001175271"/>
    </source>
</evidence>
<reference evidence="1" key="1">
    <citation type="submission" date="2023-06" db="EMBL/GenBank/DDBJ databases">
        <title>Genomic analysis of the entomopathogenic nematode Steinernema hermaphroditum.</title>
        <authorList>
            <person name="Schwarz E.M."/>
            <person name="Heppert J.K."/>
            <person name="Baniya A."/>
            <person name="Schwartz H.T."/>
            <person name="Tan C.-H."/>
            <person name="Antoshechkin I."/>
            <person name="Sternberg P.W."/>
            <person name="Goodrich-Blair H."/>
            <person name="Dillman A.R."/>
        </authorList>
    </citation>
    <scope>NUCLEOTIDE SEQUENCE</scope>
    <source>
        <strain evidence="1">PS9179</strain>
        <tissue evidence="1">Whole animal</tissue>
    </source>
</reference>
<dbReference type="AlphaFoldDB" id="A0AA39M505"/>
<gene>
    <name evidence="1" type="ORF">QR680_015019</name>
</gene>
<keyword evidence="2" id="KW-1185">Reference proteome</keyword>
<dbReference type="Proteomes" id="UP001175271">
    <property type="component" value="Unassembled WGS sequence"/>
</dbReference>
<comment type="caution">
    <text evidence="1">The sequence shown here is derived from an EMBL/GenBank/DDBJ whole genome shotgun (WGS) entry which is preliminary data.</text>
</comment>
<dbReference type="EMBL" id="JAUCMV010000002">
    <property type="protein sequence ID" value="KAK0421008.1"/>
    <property type="molecule type" value="Genomic_DNA"/>
</dbReference>
<name>A0AA39M505_9BILA</name>